<gene>
    <name evidence="2" type="primary">uctC_5</name>
    <name evidence="2" type="ORF">MPEAHAMD_6731</name>
</gene>
<accession>A0AA37M859</accession>
<keyword evidence="1" id="KW-0808">Transferase</keyword>
<evidence type="ECO:0000313" key="2">
    <source>
        <dbReference type="EMBL" id="GJD66533.1"/>
    </source>
</evidence>
<dbReference type="GO" id="GO:0008410">
    <property type="term" value="F:CoA-transferase activity"/>
    <property type="evidence" value="ECO:0007669"/>
    <property type="project" value="TreeGrafter"/>
</dbReference>
<reference evidence="2" key="2">
    <citation type="submission" date="2021-08" db="EMBL/GenBank/DDBJ databases">
        <authorList>
            <person name="Tani A."/>
            <person name="Ola A."/>
            <person name="Ogura Y."/>
            <person name="Katsura K."/>
            <person name="Hayashi T."/>
        </authorList>
    </citation>
    <scope>NUCLEOTIDE SEQUENCE</scope>
    <source>
        <strain evidence="2">JCM 32048</strain>
    </source>
</reference>
<dbReference type="InterPro" id="IPR023606">
    <property type="entry name" value="CoA-Trfase_III_dom_1_sf"/>
</dbReference>
<dbReference type="PANTHER" id="PTHR48207">
    <property type="entry name" value="SUCCINATE--HYDROXYMETHYLGLUTARATE COA-TRANSFERASE"/>
    <property type="match status" value="1"/>
</dbReference>
<dbReference type="Gene3D" id="3.40.50.10540">
    <property type="entry name" value="Crotonobetainyl-coa:carnitine coa-transferase, domain 1"/>
    <property type="match status" value="1"/>
</dbReference>
<protein>
    <submittedName>
        <fullName evidence="2">Acetyl-CoA:oxalate CoA-transferase</fullName>
    </submittedName>
</protein>
<sequence>MTPSPHHPMRSNDLQRTAPLGGLTVLELGHSVAAPYAGLILAELGARVIKVENPATGDYARGWGPPFLGDDATVFHALNRSKESVTLDFSDPAQKAALKRLILDSDAVIQNLRPGLLEKFGVEADALRREKPELIWCDIGAFGKSGPLASKPGYDPLAQASSGIMSITGEADRAPVRVGVSLVDMGAGMWTVIGLLAALCERGATGTGARVSTSLFETGLAWMTIPLAAHAVSGEVRKPQGSGLSEIVPYQAFEASDGWVMIAAGNDKLFGRLCEAIPGLSEVGRDPRFARNRGRVLLRDELVPRIAAAIRGLSAAALGATLDAAQVPNCPLLRIDQVWAHPQTQAVGILTEGAGHQWVGLPITLDDARPTAGGAAPALGAHNASLLQDHG</sequence>
<dbReference type="InterPro" id="IPR003673">
    <property type="entry name" value="CoA-Trfase_fam_III"/>
</dbReference>
<dbReference type="InterPro" id="IPR044855">
    <property type="entry name" value="CoA-Trfase_III_dom3_sf"/>
</dbReference>
<dbReference type="SUPFAM" id="SSF89796">
    <property type="entry name" value="CoA-transferase family III (CaiB/BaiF)"/>
    <property type="match status" value="1"/>
</dbReference>
<evidence type="ECO:0000313" key="3">
    <source>
        <dbReference type="Proteomes" id="UP001055286"/>
    </source>
</evidence>
<reference evidence="2" key="1">
    <citation type="journal article" date="2016" name="Front. Microbiol.">
        <title>Genome Sequence of the Piezophilic, Mesophilic Sulfate-Reducing Bacterium Desulfovibrio indicus J2T.</title>
        <authorList>
            <person name="Cao J."/>
            <person name="Maignien L."/>
            <person name="Shao Z."/>
            <person name="Alain K."/>
            <person name="Jebbar M."/>
        </authorList>
    </citation>
    <scope>NUCLEOTIDE SEQUENCE</scope>
    <source>
        <strain evidence="2">JCM 32048</strain>
    </source>
</reference>
<name>A0AA37M859_9HYPH</name>
<dbReference type="AlphaFoldDB" id="A0AA37M859"/>
<dbReference type="Proteomes" id="UP001055286">
    <property type="component" value="Unassembled WGS sequence"/>
</dbReference>
<proteinExistence type="predicted"/>
<dbReference type="EMBL" id="BPQJ01000068">
    <property type="protein sequence ID" value="GJD66533.1"/>
    <property type="molecule type" value="Genomic_DNA"/>
</dbReference>
<dbReference type="InterPro" id="IPR050483">
    <property type="entry name" value="CoA-transferase_III_domain"/>
</dbReference>
<dbReference type="Gene3D" id="3.30.1540.10">
    <property type="entry name" value="formyl-coa transferase, domain 3"/>
    <property type="match status" value="1"/>
</dbReference>
<dbReference type="Pfam" id="PF02515">
    <property type="entry name" value="CoA_transf_3"/>
    <property type="match status" value="1"/>
</dbReference>
<comment type="caution">
    <text evidence="2">The sequence shown here is derived from an EMBL/GenBank/DDBJ whole genome shotgun (WGS) entry which is preliminary data.</text>
</comment>
<organism evidence="2 3">
    <name type="scientific">Methylobacterium frigidaeris</name>
    <dbReference type="NCBI Taxonomy" id="2038277"/>
    <lineage>
        <taxon>Bacteria</taxon>
        <taxon>Pseudomonadati</taxon>
        <taxon>Pseudomonadota</taxon>
        <taxon>Alphaproteobacteria</taxon>
        <taxon>Hyphomicrobiales</taxon>
        <taxon>Methylobacteriaceae</taxon>
        <taxon>Methylobacterium</taxon>
    </lineage>
</organism>
<keyword evidence="3" id="KW-1185">Reference proteome</keyword>
<evidence type="ECO:0000256" key="1">
    <source>
        <dbReference type="ARBA" id="ARBA00022679"/>
    </source>
</evidence>
<dbReference type="PANTHER" id="PTHR48207:SF3">
    <property type="entry name" value="SUCCINATE--HYDROXYMETHYLGLUTARATE COA-TRANSFERASE"/>
    <property type="match status" value="1"/>
</dbReference>